<accession>A0AAE3GXS8</accession>
<keyword evidence="1" id="KW-0472">Membrane</keyword>
<reference evidence="2" key="1">
    <citation type="submission" date="2022-06" db="EMBL/GenBank/DDBJ databases">
        <title>New cyanobacteria of genus Symplocastrum in benthos of Lake Baikal.</title>
        <authorList>
            <person name="Sorokovikova E."/>
            <person name="Tikhonova I."/>
            <person name="Krasnopeev A."/>
            <person name="Evseev P."/>
            <person name="Gladkikh A."/>
            <person name="Belykh O."/>
        </authorList>
    </citation>
    <scope>NUCLEOTIDE SEQUENCE</scope>
    <source>
        <strain evidence="2">BBK-W-15</strain>
    </source>
</reference>
<proteinExistence type="predicted"/>
<evidence type="ECO:0000313" key="2">
    <source>
        <dbReference type="EMBL" id="MCP2731808.1"/>
    </source>
</evidence>
<protein>
    <submittedName>
        <fullName evidence="2">Uncharacterized protein</fullName>
    </submittedName>
</protein>
<organism evidence="2 3">
    <name type="scientific">Limnofasciculus baicalensis BBK-W-15</name>
    <dbReference type="NCBI Taxonomy" id="2699891"/>
    <lineage>
        <taxon>Bacteria</taxon>
        <taxon>Bacillati</taxon>
        <taxon>Cyanobacteriota</taxon>
        <taxon>Cyanophyceae</taxon>
        <taxon>Coleofasciculales</taxon>
        <taxon>Coleofasciculaceae</taxon>
        <taxon>Limnofasciculus</taxon>
        <taxon>Limnofasciculus baicalensis</taxon>
    </lineage>
</organism>
<evidence type="ECO:0000256" key="1">
    <source>
        <dbReference type="SAM" id="Phobius"/>
    </source>
</evidence>
<evidence type="ECO:0000313" key="3">
    <source>
        <dbReference type="Proteomes" id="UP001204953"/>
    </source>
</evidence>
<dbReference type="EMBL" id="JAMZMM010000403">
    <property type="protein sequence ID" value="MCP2731808.1"/>
    <property type="molecule type" value="Genomic_DNA"/>
</dbReference>
<keyword evidence="1" id="KW-0812">Transmembrane</keyword>
<keyword evidence="1" id="KW-1133">Transmembrane helix</keyword>
<dbReference type="RefSeq" id="WP_254014539.1">
    <property type="nucleotide sequence ID" value="NZ_JAMZMM010000403.1"/>
</dbReference>
<keyword evidence="3" id="KW-1185">Reference proteome</keyword>
<name>A0AAE3GXS8_9CYAN</name>
<sequence length="62" mass="6706">MILPKHPISYIVILALVTSGGYFLFRQQSTPNSPLLAQSTPTPKPTPEIIVQPQPVKALPGI</sequence>
<comment type="caution">
    <text evidence="2">The sequence shown here is derived from an EMBL/GenBank/DDBJ whole genome shotgun (WGS) entry which is preliminary data.</text>
</comment>
<gene>
    <name evidence="2" type="ORF">NJ959_25585</name>
</gene>
<dbReference type="AlphaFoldDB" id="A0AAE3GXS8"/>
<dbReference type="Proteomes" id="UP001204953">
    <property type="component" value="Unassembled WGS sequence"/>
</dbReference>
<feature type="transmembrane region" description="Helical" evidence="1">
    <location>
        <begin position="6"/>
        <end position="25"/>
    </location>
</feature>